<evidence type="ECO:0000256" key="5">
    <source>
        <dbReference type="ARBA" id="ARBA00022683"/>
    </source>
</evidence>
<organism evidence="7 8">
    <name type="scientific">Acetivibrio straminisolvens JCM 21531</name>
    <dbReference type="NCBI Taxonomy" id="1294263"/>
    <lineage>
        <taxon>Bacteria</taxon>
        <taxon>Bacillati</taxon>
        <taxon>Bacillota</taxon>
        <taxon>Clostridia</taxon>
        <taxon>Eubacteriales</taxon>
        <taxon>Oscillospiraceae</taxon>
        <taxon>Acetivibrio</taxon>
    </lineage>
</organism>
<comment type="subcellular location">
    <subcellularLocation>
        <location evidence="2">Cytoplasm</location>
    </subcellularLocation>
</comment>
<keyword evidence="8" id="KW-1185">Reference proteome</keyword>
<dbReference type="InterPro" id="IPR000032">
    <property type="entry name" value="HPr-like"/>
</dbReference>
<dbReference type="PROSITE" id="PS00589">
    <property type="entry name" value="PTS_HPR_SER"/>
    <property type="match status" value="1"/>
</dbReference>
<dbReference type="GO" id="GO:0005737">
    <property type="term" value="C:cytoplasm"/>
    <property type="evidence" value="ECO:0007669"/>
    <property type="project" value="UniProtKB-SubCell"/>
</dbReference>
<dbReference type="PROSITE" id="PS00369">
    <property type="entry name" value="PTS_HPR_HIS"/>
    <property type="match status" value="1"/>
</dbReference>
<dbReference type="Proteomes" id="UP000019109">
    <property type="component" value="Unassembled WGS sequence"/>
</dbReference>
<evidence type="ECO:0000256" key="4">
    <source>
        <dbReference type="ARBA" id="ARBA00022490"/>
    </source>
</evidence>
<evidence type="ECO:0000256" key="2">
    <source>
        <dbReference type="ARBA" id="ARBA00004496"/>
    </source>
</evidence>
<keyword evidence="5" id="KW-0598">Phosphotransferase system</keyword>
<evidence type="ECO:0000259" key="6">
    <source>
        <dbReference type="PROSITE" id="PS51350"/>
    </source>
</evidence>
<proteinExistence type="predicted"/>
<protein>
    <recommendedName>
        <fullName evidence="3">Phosphocarrier protein HPr</fullName>
    </recommendedName>
</protein>
<dbReference type="InterPro" id="IPR001020">
    <property type="entry name" value="PTS_HPr_His_P_site"/>
</dbReference>
<dbReference type="OrthoDB" id="9809047at2"/>
<dbReference type="NCBIfam" id="TIGR01003">
    <property type="entry name" value="PTS_HPr_family"/>
    <property type="match status" value="1"/>
</dbReference>
<dbReference type="InterPro" id="IPR002114">
    <property type="entry name" value="PTS_HPr_Ser_P_site"/>
</dbReference>
<gene>
    <name evidence="7" type="ORF">JCM21531_1552</name>
</gene>
<keyword evidence="4" id="KW-0963">Cytoplasm</keyword>
<sequence>MVEKTITITNPEGLHARPAALFVQTAGKFTSNVWIKAGEKKVNAKSIMGLMSLAVSQGTEVVIGAEGEDEEKAVNELIDLVTSGLEEV</sequence>
<evidence type="ECO:0000256" key="3">
    <source>
        <dbReference type="ARBA" id="ARBA00020422"/>
    </source>
</evidence>
<dbReference type="SUPFAM" id="SSF55594">
    <property type="entry name" value="HPr-like"/>
    <property type="match status" value="1"/>
</dbReference>
<dbReference type="PANTHER" id="PTHR33705:SF2">
    <property type="entry name" value="PHOSPHOCARRIER PROTEIN NPR"/>
    <property type="match status" value="1"/>
</dbReference>
<dbReference type="PRINTS" id="PR00107">
    <property type="entry name" value="PHOSPHOCPHPR"/>
</dbReference>
<dbReference type="Gene3D" id="3.30.1340.10">
    <property type="entry name" value="HPr-like"/>
    <property type="match status" value="1"/>
</dbReference>
<dbReference type="CDD" id="cd00367">
    <property type="entry name" value="PTS-HPr_like"/>
    <property type="match status" value="1"/>
</dbReference>
<evidence type="ECO:0000313" key="7">
    <source>
        <dbReference type="EMBL" id="GAE88128.1"/>
    </source>
</evidence>
<feature type="domain" description="HPr" evidence="6">
    <location>
        <begin position="1"/>
        <end position="88"/>
    </location>
</feature>
<name>W4V5P4_9FIRM</name>
<evidence type="ECO:0000313" key="8">
    <source>
        <dbReference type="Proteomes" id="UP000019109"/>
    </source>
</evidence>
<dbReference type="EMBL" id="BAVR01000014">
    <property type="protein sequence ID" value="GAE88128.1"/>
    <property type="molecule type" value="Genomic_DNA"/>
</dbReference>
<comment type="function">
    <text evidence="1">General (non sugar-specific) component of the phosphoenolpyruvate-dependent sugar phosphotransferase system (sugar PTS). This major carbohydrate active-transport system catalyzes the phosphorylation of incoming sugar substrates concomitantly with their translocation across the cell membrane. The phosphoryl group from phosphoenolpyruvate (PEP) is transferred to the phosphoryl carrier protein HPr by enzyme I. Phospho-HPr then transfers it to the PTS EIIA domain.</text>
</comment>
<comment type="caution">
    <text evidence="7">The sequence shown here is derived from an EMBL/GenBank/DDBJ whole genome shotgun (WGS) entry which is preliminary data.</text>
</comment>
<dbReference type="RefSeq" id="WP_038288088.1">
    <property type="nucleotide sequence ID" value="NZ_BAVR01000014.1"/>
</dbReference>
<dbReference type="InterPro" id="IPR035895">
    <property type="entry name" value="HPr-like_sf"/>
</dbReference>
<dbReference type="PROSITE" id="PS51350">
    <property type="entry name" value="PTS_HPR_DOM"/>
    <property type="match status" value="1"/>
</dbReference>
<dbReference type="PANTHER" id="PTHR33705">
    <property type="entry name" value="PHOSPHOCARRIER PROTEIN HPR"/>
    <property type="match status" value="1"/>
</dbReference>
<evidence type="ECO:0000256" key="1">
    <source>
        <dbReference type="ARBA" id="ARBA00003681"/>
    </source>
</evidence>
<dbReference type="STRING" id="1294263.JCM21531_1552"/>
<dbReference type="GO" id="GO:0009401">
    <property type="term" value="P:phosphoenolpyruvate-dependent sugar phosphotransferase system"/>
    <property type="evidence" value="ECO:0007669"/>
    <property type="project" value="UniProtKB-KW"/>
</dbReference>
<accession>W4V5P4</accession>
<reference evidence="7" key="1">
    <citation type="journal article" date="2014" name="Genome Announc.">
        <title>Draft Genome Sequence of Clostridium straminisolvens Strain JCM 21531T, Isolated from a Cellulose-Degrading Bacterial Community.</title>
        <authorList>
            <person name="Yuki M."/>
            <person name="Oshima K."/>
            <person name="Suda W."/>
            <person name="Sakamoto M."/>
            <person name="Kitamura K."/>
            <person name="Iida T."/>
            <person name="Hattori M."/>
            <person name="Ohkuma M."/>
        </authorList>
    </citation>
    <scope>NUCLEOTIDE SEQUENCE [LARGE SCALE GENOMIC DNA]</scope>
    <source>
        <strain evidence="7">JCM 21531</strain>
    </source>
</reference>
<dbReference type="InterPro" id="IPR050399">
    <property type="entry name" value="HPr"/>
</dbReference>
<dbReference type="AlphaFoldDB" id="W4V5P4"/>
<dbReference type="Pfam" id="PF00381">
    <property type="entry name" value="PTS-HPr"/>
    <property type="match status" value="1"/>
</dbReference>